<reference evidence="6" key="5">
    <citation type="submission" date="2015-06" db="UniProtKB">
        <authorList>
            <consortium name="EnsemblFungi"/>
        </authorList>
    </citation>
    <scope>IDENTIFICATION</scope>
    <source>
        <strain evidence="6">ATCC 64411</strain>
    </source>
</reference>
<feature type="compositionally biased region" description="Basic and acidic residues" evidence="4">
    <location>
        <begin position="80"/>
        <end position="90"/>
    </location>
</feature>
<dbReference type="InterPro" id="IPR050745">
    <property type="entry name" value="Multifunctional_regulatory"/>
</dbReference>
<dbReference type="STRING" id="644358.A0A0C4EAF0"/>
<dbReference type="PROSITE" id="PS50297">
    <property type="entry name" value="ANK_REP_REGION"/>
    <property type="match status" value="1"/>
</dbReference>
<evidence type="ECO:0000313" key="6">
    <source>
        <dbReference type="EnsemblFungi" id="MAPG_09620T0"/>
    </source>
</evidence>
<dbReference type="AlphaFoldDB" id="A0A0C4EAF0"/>
<evidence type="ECO:0000256" key="1">
    <source>
        <dbReference type="ARBA" id="ARBA00022737"/>
    </source>
</evidence>
<dbReference type="VEuPathDB" id="FungiDB:MAPG_09620"/>
<name>A0A0C4EAF0_MAGP6</name>
<dbReference type="Pfam" id="PF12796">
    <property type="entry name" value="Ank_2"/>
    <property type="match status" value="1"/>
</dbReference>
<reference evidence="7" key="2">
    <citation type="submission" date="2010-05" db="EMBL/GenBank/DDBJ databases">
        <title>The genome sequence of Magnaporthe poae strain ATCC 64411.</title>
        <authorList>
            <person name="Ma L.-J."/>
            <person name="Dead R."/>
            <person name="Young S."/>
            <person name="Zeng Q."/>
            <person name="Koehrsen M."/>
            <person name="Alvarado L."/>
            <person name="Berlin A."/>
            <person name="Chapman S.B."/>
            <person name="Chen Z."/>
            <person name="Freedman E."/>
            <person name="Gellesch M."/>
            <person name="Goldberg J."/>
            <person name="Griggs A."/>
            <person name="Gujja S."/>
            <person name="Heilman E.R."/>
            <person name="Heiman D."/>
            <person name="Hepburn T."/>
            <person name="Howarth C."/>
            <person name="Jen D."/>
            <person name="Larson L."/>
            <person name="Mehta T."/>
            <person name="Neiman D."/>
            <person name="Pearson M."/>
            <person name="Roberts A."/>
            <person name="Saif S."/>
            <person name="Shea T."/>
            <person name="Shenoy N."/>
            <person name="Sisk P."/>
            <person name="Stolte C."/>
            <person name="Sykes S."/>
            <person name="Walk T."/>
            <person name="White J."/>
            <person name="Yandava C."/>
            <person name="Haas B."/>
            <person name="Nusbaum C."/>
            <person name="Birren B."/>
        </authorList>
    </citation>
    <scope>NUCLEOTIDE SEQUENCE [LARGE SCALE GENOMIC DNA]</scope>
    <source>
        <strain evidence="7">ATCC 64411 / 73-15</strain>
    </source>
</reference>
<feature type="repeat" description="ANK" evidence="3">
    <location>
        <begin position="673"/>
        <end position="706"/>
    </location>
</feature>
<protein>
    <submittedName>
        <fullName evidence="5 6">Uncharacterized protein</fullName>
    </submittedName>
</protein>
<sequence>MESPLPPPMEPSPPRAKIGRPAQWTESRARKLARLYMFTTLSVKKIIKVLEDVSFKPGPNSAQKTLNNMLGNDPRYLRPGNREEMDERIDGLSASGSRRGSSARASPQEQGTAADAPRSRASSGVPHSAAPDMETLDEAVSFGDGKRPWSESKAAFTFEASSPFSTSQTSSQLSPLHIDTTWSAEGSVAYGSPPAGLVESQSSLQSTGFGFVPKTLKHTTTMFSASTTASTPSIRSLKARMSINSTTFAKQVSSLIRQFTIGSESNLGNSLNTTGVDSQRSGAAGHGRTGTKPLPGEFFNVYSACEHEPAKWQEVVDMLAQTPDFWVTSEGVPSETATLYLNQPAQENFSARDCFGNTLLHLAAWFAECNYMLQLVQLCTAEQLCSSNTAGQTFLHVLSHEWFQNLDDQSAPLLQLLFYVRGLCPEIVAQCDVYGRTFFHHMQDIIPDPTLMSIVLATCDPGLLPRRDAFDTRPVIVEGTSFSLAGGPRHTQALSPLPEEVVGSPVSATSPIKEMDLFTQHHAGLLRTVTAADANPAVEDACGRNALHCLAEVILGNEDTLQERHSTQQTRRPPKRKFDQRGGGKKDGDGADGGANNTTAEERPLARRLEFLRGLLALPGMDANHYDRSGNTALMAFIERLRDQDEDKHRTLSTMFRLLITDGGARVEARNRRGETALLLAARLGRKTAVQVLLQQGGANVHARDVDGKGALDLIDEACLGSKGDTSLYGRLQACRVLLTGRYKDEWAAGGDHTLQSPTVMDEWRVRPPRPGFVVFR</sequence>
<dbReference type="OrthoDB" id="194358at2759"/>
<reference evidence="5" key="3">
    <citation type="submission" date="2011-03" db="EMBL/GenBank/DDBJ databases">
        <title>Annotation of Magnaporthe poae ATCC 64411.</title>
        <authorList>
            <person name="Ma L.-J."/>
            <person name="Dead R."/>
            <person name="Young S.K."/>
            <person name="Zeng Q."/>
            <person name="Gargeya S."/>
            <person name="Fitzgerald M."/>
            <person name="Haas B."/>
            <person name="Abouelleil A."/>
            <person name="Alvarado L."/>
            <person name="Arachchi H.M."/>
            <person name="Berlin A."/>
            <person name="Brown A."/>
            <person name="Chapman S.B."/>
            <person name="Chen Z."/>
            <person name="Dunbar C."/>
            <person name="Freedman E."/>
            <person name="Gearin G."/>
            <person name="Gellesch M."/>
            <person name="Goldberg J."/>
            <person name="Griggs A."/>
            <person name="Gujja S."/>
            <person name="Heiman D."/>
            <person name="Howarth C."/>
            <person name="Larson L."/>
            <person name="Lui A."/>
            <person name="MacDonald P.J.P."/>
            <person name="Mehta T."/>
            <person name="Montmayeur A."/>
            <person name="Murphy C."/>
            <person name="Neiman D."/>
            <person name="Pearson M."/>
            <person name="Priest M."/>
            <person name="Roberts A."/>
            <person name="Saif S."/>
            <person name="Shea T."/>
            <person name="Shenoy N."/>
            <person name="Sisk P."/>
            <person name="Stolte C."/>
            <person name="Sykes S."/>
            <person name="Yandava C."/>
            <person name="Wortman J."/>
            <person name="Nusbaum C."/>
            <person name="Birren B."/>
        </authorList>
    </citation>
    <scope>NUCLEOTIDE SEQUENCE</scope>
    <source>
        <strain evidence="5">ATCC 64411</strain>
    </source>
</reference>
<keyword evidence="2 3" id="KW-0040">ANK repeat</keyword>
<keyword evidence="7" id="KW-1185">Reference proteome</keyword>
<keyword evidence="1" id="KW-0677">Repeat</keyword>
<dbReference type="InterPro" id="IPR036770">
    <property type="entry name" value="Ankyrin_rpt-contain_sf"/>
</dbReference>
<organism evidence="6 7">
    <name type="scientific">Magnaporthiopsis poae (strain ATCC 64411 / 73-15)</name>
    <name type="common">Kentucky bluegrass fungus</name>
    <name type="synonym">Magnaporthe poae</name>
    <dbReference type="NCBI Taxonomy" id="644358"/>
    <lineage>
        <taxon>Eukaryota</taxon>
        <taxon>Fungi</taxon>
        <taxon>Dikarya</taxon>
        <taxon>Ascomycota</taxon>
        <taxon>Pezizomycotina</taxon>
        <taxon>Sordariomycetes</taxon>
        <taxon>Sordariomycetidae</taxon>
        <taxon>Magnaporthales</taxon>
        <taxon>Magnaporthaceae</taxon>
        <taxon>Magnaporthiopsis</taxon>
    </lineage>
</organism>
<feature type="region of interest" description="Disordered" evidence="4">
    <location>
        <begin position="562"/>
        <end position="603"/>
    </location>
</feature>
<accession>A0A0C4EAF0</accession>
<feature type="compositionally biased region" description="Basic and acidic residues" evidence="4">
    <location>
        <begin position="576"/>
        <end position="589"/>
    </location>
</feature>
<dbReference type="InterPro" id="IPR002110">
    <property type="entry name" value="Ankyrin_rpt"/>
</dbReference>
<gene>
    <name evidence="5" type="ORF">MAPG_09620</name>
</gene>
<dbReference type="EMBL" id="ADBL01002462">
    <property type="status" value="NOT_ANNOTATED_CDS"/>
    <property type="molecule type" value="Genomic_DNA"/>
</dbReference>
<dbReference type="PANTHER" id="PTHR24189:SF50">
    <property type="entry name" value="ANKYRIN REPEAT AND SOCS BOX PROTEIN 2"/>
    <property type="match status" value="1"/>
</dbReference>
<feature type="region of interest" description="Disordered" evidence="4">
    <location>
        <begin position="270"/>
        <end position="291"/>
    </location>
</feature>
<reference evidence="6" key="4">
    <citation type="journal article" date="2015" name="G3 (Bethesda)">
        <title>Genome sequences of three phytopathogenic species of the Magnaporthaceae family of fungi.</title>
        <authorList>
            <person name="Okagaki L.H."/>
            <person name="Nunes C.C."/>
            <person name="Sailsbery J."/>
            <person name="Clay B."/>
            <person name="Brown D."/>
            <person name="John T."/>
            <person name="Oh Y."/>
            <person name="Young N."/>
            <person name="Fitzgerald M."/>
            <person name="Haas B.J."/>
            <person name="Zeng Q."/>
            <person name="Young S."/>
            <person name="Adiconis X."/>
            <person name="Fan L."/>
            <person name="Levin J.Z."/>
            <person name="Mitchell T.K."/>
            <person name="Okubara P.A."/>
            <person name="Farman M.L."/>
            <person name="Kohn L.M."/>
            <person name="Birren B."/>
            <person name="Ma L.-J."/>
            <person name="Dean R.A."/>
        </authorList>
    </citation>
    <scope>NUCLEOTIDE SEQUENCE</scope>
    <source>
        <strain evidence="6">ATCC 64411 / 73-15</strain>
    </source>
</reference>
<feature type="compositionally biased region" description="Low complexity" evidence="4">
    <location>
        <begin position="93"/>
        <end position="106"/>
    </location>
</feature>
<evidence type="ECO:0000256" key="2">
    <source>
        <dbReference type="ARBA" id="ARBA00023043"/>
    </source>
</evidence>
<dbReference type="OMA" id="KEPRWLH"/>
<dbReference type="PROSITE" id="PS50088">
    <property type="entry name" value="ANK_REPEAT"/>
    <property type="match status" value="1"/>
</dbReference>
<dbReference type="eggNOG" id="ENOG502RS6K">
    <property type="taxonomic scope" value="Eukaryota"/>
</dbReference>
<feature type="compositionally biased region" description="Polar residues" evidence="4">
    <location>
        <begin position="270"/>
        <end position="281"/>
    </location>
</feature>
<feature type="region of interest" description="Disordered" evidence="4">
    <location>
        <begin position="1"/>
        <end position="24"/>
    </location>
</feature>
<dbReference type="Gene3D" id="1.25.40.20">
    <property type="entry name" value="Ankyrin repeat-containing domain"/>
    <property type="match status" value="2"/>
</dbReference>
<evidence type="ECO:0000313" key="5">
    <source>
        <dbReference type="EMBL" id="KLU91097.1"/>
    </source>
</evidence>
<feature type="compositionally biased region" description="Polar residues" evidence="4">
    <location>
        <begin position="60"/>
        <end position="70"/>
    </location>
</feature>
<reference evidence="5" key="1">
    <citation type="submission" date="2010-05" db="EMBL/GenBank/DDBJ databases">
        <title>The Genome Sequence of Magnaporthe poae strain ATCC 64411.</title>
        <authorList>
            <consortium name="The Broad Institute Genome Sequencing Platform"/>
            <consortium name="Broad Institute Genome Sequencing Center for Infectious Disease"/>
            <person name="Ma L.-J."/>
            <person name="Dead R."/>
            <person name="Young S."/>
            <person name="Zeng Q."/>
            <person name="Koehrsen M."/>
            <person name="Alvarado L."/>
            <person name="Berlin A."/>
            <person name="Chapman S.B."/>
            <person name="Chen Z."/>
            <person name="Freedman E."/>
            <person name="Gellesch M."/>
            <person name="Goldberg J."/>
            <person name="Griggs A."/>
            <person name="Gujja S."/>
            <person name="Heilman E.R."/>
            <person name="Heiman D."/>
            <person name="Hepburn T."/>
            <person name="Howarth C."/>
            <person name="Jen D."/>
            <person name="Larson L."/>
            <person name="Mehta T."/>
            <person name="Neiman D."/>
            <person name="Pearson M."/>
            <person name="Roberts A."/>
            <person name="Saif S."/>
            <person name="Shea T."/>
            <person name="Shenoy N."/>
            <person name="Sisk P."/>
            <person name="Stolte C."/>
            <person name="Sykes S."/>
            <person name="Walk T."/>
            <person name="White J."/>
            <person name="Yandava C."/>
            <person name="Haas B."/>
            <person name="Nusbaum C."/>
            <person name="Birren B."/>
        </authorList>
    </citation>
    <scope>NUCLEOTIDE SEQUENCE</scope>
    <source>
        <strain evidence="5">ATCC 64411</strain>
    </source>
</reference>
<feature type="region of interest" description="Disordered" evidence="4">
    <location>
        <begin position="56"/>
        <end position="133"/>
    </location>
</feature>
<feature type="compositionally biased region" description="Pro residues" evidence="4">
    <location>
        <begin position="1"/>
        <end position="14"/>
    </location>
</feature>
<evidence type="ECO:0000256" key="4">
    <source>
        <dbReference type="SAM" id="MobiDB-lite"/>
    </source>
</evidence>
<dbReference type="SUPFAM" id="SSF48403">
    <property type="entry name" value="Ankyrin repeat"/>
    <property type="match status" value="1"/>
</dbReference>
<evidence type="ECO:0000313" key="7">
    <source>
        <dbReference type="Proteomes" id="UP000011715"/>
    </source>
</evidence>
<dbReference type="PANTHER" id="PTHR24189">
    <property type="entry name" value="MYOTROPHIN"/>
    <property type="match status" value="1"/>
</dbReference>
<dbReference type="EnsemblFungi" id="MAPG_09620T0">
    <property type="protein sequence ID" value="MAPG_09620T0"/>
    <property type="gene ID" value="MAPG_09620"/>
</dbReference>
<dbReference type="Proteomes" id="UP000011715">
    <property type="component" value="Unassembled WGS sequence"/>
</dbReference>
<proteinExistence type="predicted"/>
<dbReference type="EMBL" id="GL876976">
    <property type="protein sequence ID" value="KLU91097.1"/>
    <property type="molecule type" value="Genomic_DNA"/>
</dbReference>
<evidence type="ECO:0000256" key="3">
    <source>
        <dbReference type="PROSITE-ProRule" id="PRU00023"/>
    </source>
</evidence>